<feature type="region of interest" description="Disordered" evidence="10">
    <location>
        <begin position="488"/>
        <end position="509"/>
    </location>
</feature>
<dbReference type="InterPro" id="IPR043129">
    <property type="entry name" value="ATPase_NBD"/>
</dbReference>
<dbReference type="PRINTS" id="PR00190">
    <property type="entry name" value="ACTIN"/>
</dbReference>
<reference evidence="11" key="1">
    <citation type="submission" date="2017-04" db="EMBL/GenBank/DDBJ databases">
        <title>Population genomics of picophytoplankton unveils novel chromosome hypervariability.</title>
        <authorList>
            <consortium name="DOE Joint Genome Institute"/>
            <person name="Blanc-Mathieu R."/>
            <person name="Krasovec M."/>
            <person name="Hebrard M."/>
            <person name="Yau S."/>
            <person name="Desgranges E."/>
            <person name="Martin J."/>
            <person name="Schackwitz W."/>
            <person name="Kuo A."/>
            <person name="Salin G."/>
            <person name="Donnadieu C."/>
            <person name="Desdevises Y."/>
            <person name="Sanchez-Ferandin S."/>
            <person name="Moreau H."/>
            <person name="Rivals E."/>
            <person name="Grigoriev I.V."/>
            <person name="Grimsley N."/>
            <person name="Eyre-Walker A."/>
            <person name="Piganeau G."/>
        </authorList>
    </citation>
    <scope>NUCLEOTIDE SEQUENCE [LARGE SCALE GENOMIC DNA]</scope>
    <source>
        <strain evidence="11">RCC 1115</strain>
    </source>
</reference>
<gene>
    <name evidence="11" type="ORF">BE221DRAFT_103959</name>
</gene>
<keyword evidence="3" id="KW-0963">Cytoplasm</keyword>
<comment type="similarity">
    <text evidence="2">Belongs to the actin family. ARP3 subfamily.</text>
</comment>
<dbReference type="GO" id="GO:0034314">
    <property type="term" value="P:Arp2/3 complex-mediated actin nucleation"/>
    <property type="evidence" value="ECO:0007669"/>
    <property type="project" value="UniProtKB-ARBA"/>
</dbReference>
<evidence type="ECO:0000256" key="8">
    <source>
        <dbReference type="ARBA" id="ARBA00023892"/>
    </source>
</evidence>
<evidence type="ECO:0000256" key="4">
    <source>
        <dbReference type="ARBA" id="ARBA00022741"/>
    </source>
</evidence>
<dbReference type="eggNOG" id="KOG0678">
    <property type="taxonomic scope" value="Eukaryota"/>
</dbReference>
<dbReference type="SUPFAM" id="SSF53067">
    <property type="entry name" value="Actin-like ATPase domain"/>
    <property type="match status" value="2"/>
</dbReference>
<keyword evidence="4" id="KW-0547">Nucleotide-binding</keyword>
<dbReference type="SMART" id="SM00268">
    <property type="entry name" value="ACTIN"/>
    <property type="match status" value="1"/>
</dbReference>
<dbReference type="PANTHER" id="PTHR11937">
    <property type="entry name" value="ACTIN"/>
    <property type="match status" value="1"/>
</dbReference>
<dbReference type="Proteomes" id="UP000195557">
    <property type="component" value="Unassembled WGS sequence"/>
</dbReference>
<dbReference type="Gene3D" id="3.30.420.40">
    <property type="match status" value="2"/>
</dbReference>
<evidence type="ECO:0000256" key="3">
    <source>
        <dbReference type="ARBA" id="ARBA00022490"/>
    </source>
</evidence>
<dbReference type="PROSITE" id="PS01132">
    <property type="entry name" value="ACTINS_ACT_LIKE"/>
    <property type="match status" value="1"/>
</dbReference>
<dbReference type="InterPro" id="IPR004000">
    <property type="entry name" value="Actin"/>
</dbReference>
<keyword evidence="6" id="KW-0009">Actin-binding</keyword>
<evidence type="ECO:0000256" key="9">
    <source>
        <dbReference type="ARBA" id="ARBA00031901"/>
    </source>
</evidence>
<dbReference type="InterPro" id="IPR020902">
    <property type="entry name" value="Actin/actin-like_CS"/>
</dbReference>
<dbReference type="CDD" id="cd10221">
    <property type="entry name" value="ASKHA_NBD_Arp3-like"/>
    <property type="match status" value="1"/>
</dbReference>
<organism evidence="11">
    <name type="scientific">Ostreococcus tauri</name>
    <name type="common">Marine green alga</name>
    <dbReference type="NCBI Taxonomy" id="70448"/>
    <lineage>
        <taxon>Eukaryota</taxon>
        <taxon>Viridiplantae</taxon>
        <taxon>Chlorophyta</taxon>
        <taxon>Mamiellophyceae</taxon>
        <taxon>Mamiellales</taxon>
        <taxon>Bathycoccaceae</taxon>
        <taxon>Ostreococcus</taxon>
    </lineage>
</organism>
<protein>
    <recommendedName>
        <fullName evidence="8">Actin-related protein 3</fullName>
    </recommendedName>
    <alternativeName>
        <fullName evidence="9">Actin-like protein 3</fullName>
    </alternativeName>
</protein>
<dbReference type="Pfam" id="PF00022">
    <property type="entry name" value="Actin"/>
    <property type="match status" value="1"/>
</dbReference>
<dbReference type="GO" id="GO:0003779">
    <property type="term" value="F:actin binding"/>
    <property type="evidence" value="ECO:0007669"/>
    <property type="project" value="UniProtKB-KW"/>
</dbReference>
<dbReference type="GO" id="GO:0044396">
    <property type="term" value="P:actin cortical patch organization"/>
    <property type="evidence" value="ECO:0007669"/>
    <property type="project" value="UniProtKB-ARBA"/>
</dbReference>
<dbReference type="EMBL" id="KZ155838">
    <property type="protein sequence ID" value="OUS42750.1"/>
    <property type="molecule type" value="Genomic_DNA"/>
</dbReference>
<evidence type="ECO:0000256" key="2">
    <source>
        <dbReference type="ARBA" id="ARBA00006681"/>
    </source>
</evidence>
<keyword evidence="5" id="KW-0067">ATP-binding</keyword>
<evidence type="ECO:0000256" key="6">
    <source>
        <dbReference type="ARBA" id="ARBA00023203"/>
    </source>
</evidence>
<sequence length="641" mass="71643">MAREDAMTRPAVVIDNGTGWTKMGFARNVRPSHVIPTCVAPNGATTSGKMMDDLDVAIGREAMALSASREVRWPIRHGTVENWEDMERFWQASVCRYLRCDPEDHYFLLTEPPLNPPENREYTAEIFFESFNVPGLYIGVQAALALAASIASKKQSQYASALTGTVIDIGDGVTHIIPVSDGYVLGSSIKSVPLAGRDLTTFVQYLMRERGEKIPPEDAMEVARKVKEDHCYVCKDMVKEFLAHERKPGEHVVQINGTRGKTGEKWSADVGYERFLAPEVFFNPEIYSSDYITPLPELVHQAIASSPIDTRRNLYGNIVLSGGSTMFKGFGKRIKRDVKRLVDERIAATTKGGTLTSKEVDVEVVTHNFQRTAVWFGGSVLASTPGFYSSCVSKADYEEHGANIVRQNPVFPSTAPCALSSSRSRSVSFFSRSRRSRRKRSISLFELSRLDDFTPFSLRRFFSRRRSRSSFASASRARFDARPLVSRRSASSSSRSARTRDGNVDRGFTSSSSPIVRAYHGALAFVRPPKRVPLRSASRSRASRFASLPPPCFAAISSRANRFTCSPPTRLPTRRARVVFSLARFLCSDLSRQRLLLCGKMFKPPWPPMTPRDGETTTRARRGRTRAREDANERQCTTPTR</sequence>
<proteinExistence type="inferred from homology"/>
<keyword evidence="7" id="KW-0206">Cytoskeleton</keyword>
<evidence type="ECO:0000256" key="5">
    <source>
        <dbReference type="ARBA" id="ARBA00022840"/>
    </source>
</evidence>
<dbReference type="FunFam" id="3.30.420.40:FF:000029">
    <property type="entry name" value="Actin-related protein 3"/>
    <property type="match status" value="1"/>
</dbReference>
<evidence type="ECO:0000256" key="7">
    <source>
        <dbReference type="ARBA" id="ARBA00023212"/>
    </source>
</evidence>
<dbReference type="FunFam" id="3.30.420.40:FF:000058">
    <property type="entry name" value="Putative actin-related protein 5"/>
    <property type="match status" value="1"/>
</dbReference>
<evidence type="ECO:0000256" key="10">
    <source>
        <dbReference type="SAM" id="MobiDB-lite"/>
    </source>
</evidence>
<name>A0A1Y5HZX0_OSTTA</name>
<dbReference type="Gene3D" id="3.90.640.10">
    <property type="entry name" value="Actin, Chain A, domain 4"/>
    <property type="match status" value="1"/>
</dbReference>
<accession>A0A1Y5HZX0</accession>
<dbReference type="AlphaFoldDB" id="A0A1Y5HZX0"/>
<comment type="subcellular location">
    <subcellularLocation>
        <location evidence="1">Cytoplasm</location>
        <location evidence="1">Cytoskeleton</location>
    </subcellularLocation>
</comment>
<dbReference type="GO" id="GO:0005524">
    <property type="term" value="F:ATP binding"/>
    <property type="evidence" value="ECO:0007669"/>
    <property type="project" value="UniProtKB-KW"/>
</dbReference>
<dbReference type="GO" id="GO:0005856">
    <property type="term" value="C:cytoskeleton"/>
    <property type="evidence" value="ECO:0007669"/>
    <property type="project" value="UniProtKB-SubCell"/>
</dbReference>
<evidence type="ECO:0000256" key="1">
    <source>
        <dbReference type="ARBA" id="ARBA00004245"/>
    </source>
</evidence>
<evidence type="ECO:0000313" key="11">
    <source>
        <dbReference type="EMBL" id="OUS42750.1"/>
    </source>
</evidence>
<dbReference type="FunFam" id="3.90.640.10:FF:000006">
    <property type="entry name" value="Actin-related protein 3 (ARP3)"/>
    <property type="match status" value="1"/>
</dbReference>
<feature type="region of interest" description="Disordered" evidence="10">
    <location>
        <begin position="607"/>
        <end position="641"/>
    </location>
</feature>